<dbReference type="GO" id="GO:0007274">
    <property type="term" value="P:neuromuscular synaptic transmission"/>
    <property type="evidence" value="ECO:0007669"/>
    <property type="project" value="TreeGrafter"/>
</dbReference>
<keyword evidence="5 9" id="KW-0175">Coiled coil</keyword>
<evidence type="ECO:0000256" key="4">
    <source>
        <dbReference type="ARBA" id="ARBA00023018"/>
    </source>
</evidence>
<feature type="compositionally biased region" description="Low complexity" evidence="10">
    <location>
        <begin position="14"/>
        <end position="35"/>
    </location>
</feature>
<sequence length="1032" mass="117668">MYGSSRSVSKMDSNHSGGRNNQGNSGRSPRLPRSPRMGHRRTNSMGGSGGGPGGSGGKTLSMENIQSLNAAYATSGPMYMSDNEVAIGTSSDLPKSGVATGRFGGSIPYGVRATVTGSTPDMAMVPAVSTDSMCFGGEIHAASTVPHSLRQARDNTIMELQAQLKEVLRENELLRKEIEVKESKLSSSMSSIKSFWSPELKKERALRKDEASKITVWKEQYRAVQDETQHLQTTVQALQAELRIQRDLNQLLQPPEEPLACEPSEEQERQAREVFLLRRTLEEMEVRLDTQRQTLVARDESVKKLLEMLHSKGPSTKASEEDHERTRRLADAEMHAHHLENLLEQRDKELVALREELHRRLEGTPETTKTKALQTVIEMKDSQISSLERGLRELEDQVMMLRSSSMLSCEERQEEAKQMEVYRNHTKFMKNKVQLRSLSNNNSRLMDQVKQDLSRKDTQLLGLQTKLETLTNQFSDSKQHIEVLKESLTAKEQRAAILQTEVDALRLRLEEKETTLNKKSKQIQEMSEEKSTLNGEIHDLKDMLEVKERKVNVLQKKIENLQEQLRDKEKQMSSLRERVKSLQTDTSNTDTALTTLEDSLAEKERIIERLKEQRDREEREKAEELDSSKKELRELKEKVSMLQGDLSDRETSLLDLKEHASSLASSGLKKDSKLKSIEIALEQRREECIKLENQLKKAQSVAANSQANAEISERISSLEADVARHREDSAKAQAEVDRLLDILRQMENEKNDKDRKISELERSVCFPDRLDLVASCLCFRQIKEQSKKSSGKHKEPSGKGRNVNDGPQQPCLPQESLRQKAERIEELEEALRESVQITAEREMVLAQEEAARNHQEKQMEELLGAMEKVKLELESMKAKMSSTQQSLAEKEAHLTTLRAERRRHLEEVLEMKQEALLAAISEKDANIALLELSSSKKKKTQEEVAQLRREKDRLVQQLKQQTQNRMKLMADNYDDGYLKTPPDQTNHKPPKSPDQLILRLCLRVASTWINTHTNLIFFPMLHLAKTLPSLNQ</sequence>
<feature type="coiled-coil region" evidence="9">
    <location>
        <begin position="674"/>
        <end position="763"/>
    </location>
</feature>
<evidence type="ECO:0000256" key="6">
    <source>
        <dbReference type="ARBA" id="ARBA00023212"/>
    </source>
</evidence>
<evidence type="ECO:0000256" key="5">
    <source>
        <dbReference type="ARBA" id="ARBA00023054"/>
    </source>
</evidence>
<feature type="region of interest" description="Disordered" evidence="10">
    <location>
        <begin position="973"/>
        <end position="993"/>
    </location>
</feature>
<dbReference type="PANTHER" id="PTHR18861:SF1">
    <property type="entry name" value="ELKS_RAB6-INTERACTING_CAST FAMILY MEMBER 1"/>
    <property type="match status" value="1"/>
</dbReference>
<dbReference type="Proteomes" id="UP000694427">
    <property type="component" value="Unplaced"/>
</dbReference>
<feature type="coiled-coil region" evidence="9">
    <location>
        <begin position="150"/>
        <end position="184"/>
    </location>
</feature>
<keyword evidence="2" id="KW-0963">Cytoplasm</keyword>
<dbReference type="Gene3D" id="1.10.287.1490">
    <property type="match status" value="1"/>
</dbReference>
<evidence type="ECO:0000256" key="7">
    <source>
        <dbReference type="ARBA" id="ARBA00023273"/>
    </source>
</evidence>
<dbReference type="InterPro" id="IPR019323">
    <property type="entry name" value="ELKS/CAST"/>
</dbReference>
<dbReference type="GO" id="GO:0098882">
    <property type="term" value="F:structural constituent of presynaptic active zone"/>
    <property type="evidence" value="ECO:0007669"/>
    <property type="project" value="TreeGrafter"/>
</dbReference>
<feature type="coiled-coil region" evidence="9">
    <location>
        <begin position="481"/>
        <end position="645"/>
    </location>
</feature>
<dbReference type="GO" id="GO:0030424">
    <property type="term" value="C:axon"/>
    <property type="evidence" value="ECO:0007669"/>
    <property type="project" value="UniProtKB-SubCell"/>
</dbReference>
<organism evidence="11 12">
    <name type="scientific">Cyprinus carpio</name>
    <name type="common">Common carp</name>
    <dbReference type="NCBI Taxonomy" id="7962"/>
    <lineage>
        <taxon>Eukaryota</taxon>
        <taxon>Metazoa</taxon>
        <taxon>Chordata</taxon>
        <taxon>Craniata</taxon>
        <taxon>Vertebrata</taxon>
        <taxon>Euteleostomi</taxon>
        <taxon>Actinopterygii</taxon>
        <taxon>Neopterygii</taxon>
        <taxon>Teleostei</taxon>
        <taxon>Ostariophysi</taxon>
        <taxon>Cypriniformes</taxon>
        <taxon>Cyprinidae</taxon>
        <taxon>Cyprininae</taxon>
        <taxon>Cyprinus</taxon>
    </lineage>
</organism>
<dbReference type="PANTHER" id="PTHR18861">
    <property type="entry name" value="ELKS/RAB6-INTERACTING/CAST PROTEIN"/>
    <property type="match status" value="1"/>
</dbReference>
<accession>A0A8C1GJ82</accession>
<feature type="compositionally biased region" description="Polar residues" evidence="10">
    <location>
        <begin position="1"/>
        <end position="11"/>
    </location>
</feature>
<evidence type="ECO:0000256" key="3">
    <source>
        <dbReference type="ARBA" id="ARBA00022553"/>
    </source>
</evidence>
<dbReference type="GO" id="GO:0048788">
    <property type="term" value="C:cytoskeleton of presynaptic active zone"/>
    <property type="evidence" value="ECO:0007669"/>
    <property type="project" value="TreeGrafter"/>
</dbReference>
<evidence type="ECO:0000256" key="10">
    <source>
        <dbReference type="SAM" id="MobiDB-lite"/>
    </source>
</evidence>
<evidence type="ECO:0000256" key="2">
    <source>
        <dbReference type="ARBA" id="ARBA00022490"/>
    </source>
</evidence>
<keyword evidence="7" id="KW-0966">Cell projection</keyword>
<dbReference type="GO" id="GO:0048167">
    <property type="term" value="P:regulation of synaptic plasticity"/>
    <property type="evidence" value="ECO:0007669"/>
    <property type="project" value="TreeGrafter"/>
</dbReference>
<feature type="region of interest" description="Disordered" evidence="10">
    <location>
        <begin position="1"/>
        <end position="61"/>
    </location>
</feature>
<evidence type="ECO:0000256" key="8">
    <source>
        <dbReference type="ARBA" id="ARBA00034106"/>
    </source>
</evidence>
<keyword evidence="4" id="KW-0770">Synapse</keyword>
<feature type="coiled-coil region" evidence="9">
    <location>
        <begin position="814"/>
        <end position="971"/>
    </location>
</feature>
<proteinExistence type="predicted"/>
<keyword evidence="3" id="KW-0597">Phosphoprotein</keyword>
<dbReference type="Ensembl" id="ENSCCRT00010010539.1">
    <property type="protein sequence ID" value="ENSCCRP00010009682.1"/>
    <property type="gene ID" value="ENSCCRG00010004117.1"/>
</dbReference>
<evidence type="ECO:0000256" key="1">
    <source>
        <dbReference type="ARBA" id="ARBA00004245"/>
    </source>
</evidence>
<feature type="compositionally biased region" description="Basic and acidic residues" evidence="10">
    <location>
        <begin position="787"/>
        <end position="798"/>
    </location>
</feature>
<dbReference type="AlphaFoldDB" id="A0A8C1GJ82"/>
<evidence type="ECO:0000313" key="11">
    <source>
        <dbReference type="Ensembl" id="ENSCCRP00010009682.1"/>
    </source>
</evidence>
<keyword evidence="6" id="KW-0206">Cytoskeleton</keyword>
<dbReference type="Pfam" id="PF10174">
    <property type="entry name" value="Cast"/>
    <property type="match status" value="1"/>
</dbReference>
<feature type="compositionally biased region" description="Gly residues" evidence="10">
    <location>
        <begin position="46"/>
        <end position="57"/>
    </location>
</feature>
<dbReference type="SUPFAM" id="SSF90257">
    <property type="entry name" value="Myosin rod fragments"/>
    <property type="match status" value="1"/>
</dbReference>
<feature type="coiled-coil region" evidence="9">
    <location>
        <begin position="336"/>
        <end position="404"/>
    </location>
</feature>
<keyword evidence="12" id="KW-1185">Reference proteome</keyword>
<name>A0A8C1GJ82_CYPCA</name>
<evidence type="ECO:0000256" key="9">
    <source>
        <dbReference type="SAM" id="Coils"/>
    </source>
</evidence>
<reference evidence="11" key="1">
    <citation type="submission" date="2025-08" db="UniProtKB">
        <authorList>
            <consortium name="Ensembl"/>
        </authorList>
    </citation>
    <scope>IDENTIFICATION</scope>
</reference>
<protein>
    <submittedName>
        <fullName evidence="11">ELKS/RAB6-interacting/CAST family member 1a</fullName>
    </submittedName>
</protein>
<feature type="region of interest" description="Disordered" evidence="10">
    <location>
        <begin position="787"/>
        <end position="814"/>
    </location>
</feature>
<comment type="subcellular location">
    <subcellularLocation>
        <location evidence="1">Cytoplasm</location>
        <location evidence="1">Cytoskeleton</location>
    </subcellularLocation>
    <subcellularLocation>
        <location evidence="8">Presynapse</location>
    </subcellularLocation>
</comment>
<evidence type="ECO:0000313" key="12">
    <source>
        <dbReference type="Proteomes" id="UP000694427"/>
    </source>
</evidence>
<reference evidence="11" key="2">
    <citation type="submission" date="2025-09" db="UniProtKB">
        <authorList>
            <consortium name="Ensembl"/>
        </authorList>
    </citation>
    <scope>IDENTIFICATION</scope>
</reference>